<reference evidence="2" key="1">
    <citation type="journal article" date="2015" name="Proc. Natl. Acad. Sci. U.S.A.">
        <title>Genome sequencing of adzuki bean (Vigna angularis) provides insight into high starch and low fat accumulation and domestication.</title>
        <authorList>
            <person name="Yang K."/>
            <person name="Tian Z."/>
            <person name="Chen C."/>
            <person name="Luo L."/>
            <person name="Zhao B."/>
            <person name="Wang Z."/>
            <person name="Yu L."/>
            <person name="Li Y."/>
            <person name="Sun Y."/>
            <person name="Li W."/>
            <person name="Chen Y."/>
            <person name="Li Y."/>
            <person name="Zhang Y."/>
            <person name="Ai D."/>
            <person name="Zhao J."/>
            <person name="Shang C."/>
            <person name="Ma Y."/>
            <person name="Wu B."/>
            <person name="Wang M."/>
            <person name="Gao L."/>
            <person name="Sun D."/>
            <person name="Zhang P."/>
            <person name="Guo F."/>
            <person name="Wang W."/>
            <person name="Li Y."/>
            <person name="Wang J."/>
            <person name="Varshney R.K."/>
            <person name="Wang J."/>
            <person name="Ling H.Q."/>
            <person name="Wan P."/>
        </authorList>
    </citation>
    <scope>NUCLEOTIDE SEQUENCE</scope>
    <source>
        <strain evidence="2">cv. Jingnong 6</strain>
    </source>
</reference>
<name>A0A0L9U441_PHAAN</name>
<protein>
    <submittedName>
        <fullName evidence="1">Uncharacterized protein</fullName>
    </submittedName>
</protein>
<dbReference type="Proteomes" id="UP000053144">
    <property type="component" value="Chromosome 3"/>
</dbReference>
<evidence type="ECO:0000313" key="2">
    <source>
        <dbReference type="Proteomes" id="UP000053144"/>
    </source>
</evidence>
<dbReference type="Gramene" id="KOM37536">
    <property type="protein sequence ID" value="KOM37536"/>
    <property type="gene ID" value="LR48_Vigan03g091800"/>
</dbReference>
<dbReference type="AlphaFoldDB" id="A0A0L9U441"/>
<organism evidence="1 2">
    <name type="scientific">Phaseolus angularis</name>
    <name type="common">Azuki bean</name>
    <name type="synonym">Vigna angularis</name>
    <dbReference type="NCBI Taxonomy" id="3914"/>
    <lineage>
        <taxon>Eukaryota</taxon>
        <taxon>Viridiplantae</taxon>
        <taxon>Streptophyta</taxon>
        <taxon>Embryophyta</taxon>
        <taxon>Tracheophyta</taxon>
        <taxon>Spermatophyta</taxon>
        <taxon>Magnoliopsida</taxon>
        <taxon>eudicotyledons</taxon>
        <taxon>Gunneridae</taxon>
        <taxon>Pentapetalae</taxon>
        <taxon>rosids</taxon>
        <taxon>fabids</taxon>
        <taxon>Fabales</taxon>
        <taxon>Fabaceae</taxon>
        <taxon>Papilionoideae</taxon>
        <taxon>50 kb inversion clade</taxon>
        <taxon>NPAAA clade</taxon>
        <taxon>indigoferoid/millettioid clade</taxon>
        <taxon>Phaseoleae</taxon>
        <taxon>Vigna</taxon>
    </lineage>
</organism>
<gene>
    <name evidence="1" type="ORF">LR48_Vigan03g091800</name>
</gene>
<dbReference type="EMBL" id="CM003373">
    <property type="protein sequence ID" value="KOM37536.1"/>
    <property type="molecule type" value="Genomic_DNA"/>
</dbReference>
<proteinExistence type="predicted"/>
<sequence>MGAGVSLSANLLTKWVPECNAPNSGMSWVITKIGNFQNFLIVRKRIFKNFNL</sequence>
<evidence type="ECO:0000313" key="1">
    <source>
        <dbReference type="EMBL" id="KOM37536.1"/>
    </source>
</evidence>
<accession>A0A0L9U441</accession>